<dbReference type="Proteomes" id="UP001228636">
    <property type="component" value="Unassembled WGS sequence"/>
</dbReference>
<evidence type="ECO:0000313" key="1">
    <source>
        <dbReference type="EMBL" id="MDN3619914.1"/>
    </source>
</evidence>
<dbReference type="Gene3D" id="3.40.630.30">
    <property type="match status" value="1"/>
</dbReference>
<accession>A0AAJ1VH21</accession>
<gene>
    <name evidence="1" type="ORF">QWY81_10670</name>
</gene>
<comment type="caution">
    <text evidence="1">The sequence shown here is derived from an EMBL/GenBank/DDBJ whole genome shotgun (WGS) entry which is preliminary data.</text>
</comment>
<reference evidence="1 2" key="1">
    <citation type="journal article" date="2014" name="Int. J. Syst. Evol. Microbiol.">
        <title>Complete genome sequence of Corynebacterium casei LMG S-19264T (=DSM 44701T), isolated from a smear-ripened cheese.</title>
        <authorList>
            <consortium name="US DOE Joint Genome Institute (JGI-PGF)"/>
            <person name="Walter F."/>
            <person name="Albersmeier A."/>
            <person name="Kalinowski J."/>
            <person name="Ruckert C."/>
        </authorList>
    </citation>
    <scope>NUCLEOTIDE SEQUENCE [LARGE SCALE GENOMIC DNA]</scope>
    <source>
        <strain evidence="1 2">CECT 8670</strain>
    </source>
</reference>
<dbReference type="AlphaFoldDB" id="A0AAJ1VH21"/>
<dbReference type="EMBL" id="JAUFQH010000008">
    <property type="protein sequence ID" value="MDN3619914.1"/>
    <property type="molecule type" value="Genomic_DNA"/>
</dbReference>
<organism evidence="1 2">
    <name type="scientific">Polaribacter sejongensis</name>
    <dbReference type="NCBI Taxonomy" id="985043"/>
    <lineage>
        <taxon>Bacteria</taxon>
        <taxon>Pseudomonadati</taxon>
        <taxon>Bacteroidota</taxon>
        <taxon>Flavobacteriia</taxon>
        <taxon>Flavobacteriales</taxon>
        <taxon>Flavobacteriaceae</taxon>
    </lineage>
</organism>
<dbReference type="InterPro" id="IPR016181">
    <property type="entry name" value="Acyl_CoA_acyltransferase"/>
</dbReference>
<dbReference type="SUPFAM" id="SSF55729">
    <property type="entry name" value="Acyl-CoA N-acyltransferases (Nat)"/>
    <property type="match status" value="1"/>
</dbReference>
<sequence>MIQYVKRKDLNILKYDACIENSIQSRIYAFSWYLDIVADNWDVLVLGDYKAVMPLPWKQKYFIKYITQPFFCQQLGVFALEKLATKTQEELIKKIPRRFLNVSLNFNSGNYFVSKMFKKNNCVLEIYSSYLLNYKKFNKNRKRIIKMTQKIPLYLKETGINSLLKIAKENYSYLPYKDSDYKRIDLLSKKLKNNKHGFVLGVFKDEKLLGGVFFLKDNYRITYLFSVMNKEGKKLNAITFLISELIKDFEGKNYILDFEGSMNIGIANFFKSFGAVNENYYQFKTNAFQRRFI</sequence>
<protein>
    <recommendedName>
        <fullName evidence="3">GNAT family N-acetyltransferase</fullName>
    </recommendedName>
</protein>
<name>A0AAJ1VH21_9FLAO</name>
<evidence type="ECO:0008006" key="3">
    <source>
        <dbReference type="Google" id="ProtNLM"/>
    </source>
</evidence>
<dbReference type="RefSeq" id="WP_261972684.1">
    <property type="nucleotide sequence ID" value="NZ_CP103460.1"/>
</dbReference>
<proteinExistence type="predicted"/>
<evidence type="ECO:0000313" key="2">
    <source>
        <dbReference type="Proteomes" id="UP001228636"/>
    </source>
</evidence>